<comment type="caution">
    <text evidence="2">The sequence shown here is derived from an EMBL/GenBank/DDBJ whole genome shotgun (WGS) entry which is preliminary data.</text>
</comment>
<keyword evidence="3" id="KW-1185">Reference proteome</keyword>
<organism evidence="2 3">
    <name type="scientific">Triparma strigata</name>
    <dbReference type="NCBI Taxonomy" id="1606541"/>
    <lineage>
        <taxon>Eukaryota</taxon>
        <taxon>Sar</taxon>
        <taxon>Stramenopiles</taxon>
        <taxon>Ochrophyta</taxon>
        <taxon>Bolidophyceae</taxon>
        <taxon>Parmales</taxon>
        <taxon>Triparmaceae</taxon>
        <taxon>Triparma</taxon>
    </lineage>
</organism>
<evidence type="ECO:0000313" key="2">
    <source>
        <dbReference type="EMBL" id="GMH91185.1"/>
    </source>
</evidence>
<dbReference type="EMBL" id="BRXY01000382">
    <property type="protein sequence ID" value="GMH91185.1"/>
    <property type="molecule type" value="Genomic_DNA"/>
</dbReference>
<sequence>MDASKPHTVCYLPLPPNLTSLNISGPASSPTCAYITPADPSDPSDPSDPNNTPTLTVATFSTTSVTSIGSIPFPDAEFCCVDLSSRVYVFTSSHVSTLIPEFTPTGDPCIPATSTLNPVHPDPLAWTFGPIRHSTSLRPSTLILELLYSPNLSLMTFNENNTVTRTDLRIPLCTNPKSITKLRRTGDDICIFYDLFYDIYTVIGSMVYSSQRYNYDSASTSCVTSLLTALSTTPSNLHIDYNAYTTATHLRIYSPPPPSLLPLAHLNHLQTVQKTSSLLQSAVSEINSRDNYKTHTYKINPHNQTVTYCDKSDPSPLTRECTYKIYEGLNTLTNRSSLNDGYILGDVKSDRFLSKLKGDGEMYDWVLEGFGKDKWDVRNVVEFVIGRMGGELEEWVFREFKGGGFEGEEGVEGGRVNENVVFLVKLDGKEGCLAVRGEDKVKTADFLKTVLNKEEAETT</sequence>
<protein>
    <submittedName>
        <fullName evidence="2">Uncharacterized protein</fullName>
    </submittedName>
</protein>
<feature type="region of interest" description="Disordered" evidence="1">
    <location>
        <begin position="33"/>
        <end position="54"/>
    </location>
</feature>
<dbReference type="Proteomes" id="UP001165085">
    <property type="component" value="Unassembled WGS sequence"/>
</dbReference>
<dbReference type="AlphaFoldDB" id="A0A9W7BNJ5"/>
<gene>
    <name evidence="2" type="ORF">TrST_g1727</name>
</gene>
<accession>A0A9W7BNJ5</accession>
<name>A0A9W7BNJ5_9STRA</name>
<dbReference type="OrthoDB" id="10518288at2759"/>
<evidence type="ECO:0000313" key="3">
    <source>
        <dbReference type="Proteomes" id="UP001165085"/>
    </source>
</evidence>
<reference evidence="3" key="1">
    <citation type="journal article" date="2023" name="Commun. Biol.">
        <title>Genome analysis of Parmales, the sister group of diatoms, reveals the evolutionary specialization of diatoms from phago-mixotrophs to photoautotrophs.</title>
        <authorList>
            <person name="Ban H."/>
            <person name="Sato S."/>
            <person name="Yoshikawa S."/>
            <person name="Yamada K."/>
            <person name="Nakamura Y."/>
            <person name="Ichinomiya M."/>
            <person name="Sato N."/>
            <person name="Blanc-Mathieu R."/>
            <person name="Endo H."/>
            <person name="Kuwata A."/>
            <person name="Ogata H."/>
        </authorList>
    </citation>
    <scope>NUCLEOTIDE SEQUENCE [LARGE SCALE GENOMIC DNA]</scope>
    <source>
        <strain evidence="3">NIES 3701</strain>
    </source>
</reference>
<evidence type="ECO:0000256" key="1">
    <source>
        <dbReference type="SAM" id="MobiDB-lite"/>
    </source>
</evidence>
<proteinExistence type="predicted"/>